<feature type="region of interest" description="Disordered" evidence="1">
    <location>
        <begin position="1"/>
        <end position="21"/>
    </location>
</feature>
<accession>A0ABT4N3P4</accession>
<dbReference type="EMBL" id="JAPWIE010000013">
    <property type="protein sequence ID" value="MCZ4553847.1"/>
    <property type="molecule type" value="Genomic_DNA"/>
</dbReference>
<gene>
    <name evidence="2" type="ORF">O4213_27925</name>
</gene>
<dbReference type="InterPro" id="IPR035959">
    <property type="entry name" value="RutC-like_sf"/>
</dbReference>
<dbReference type="PANTHER" id="PTHR43857">
    <property type="entry name" value="BLR7761 PROTEIN"/>
    <property type="match status" value="1"/>
</dbReference>
<sequence length="128" mass="13097">MSSVQINGDQGGHTRSATVPPGTLIFTAGAAPIDDDGRTVHPGDVSKQAARCMANLSAAVEKAGASLDDVVKVTVFVAEKLQADLSVAWDVVTEAFGEHKPAGSLLGVTVLAYDDQLVEIEAVAVVPA</sequence>
<proteinExistence type="predicted"/>
<protein>
    <submittedName>
        <fullName evidence="2">RidA family protein</fullName>
    </submittedName>
</protein>
<evidence type="ECO:0000256" key="1">
    <source>
        <dbReference type="SAM" id="MobiDB-lite"/>
    </source>
</evidence>
<dbReference type="RefSeq" id="WP_301574546.1">
    <property type="nucleotide sequence ID" value="NZ_JAPWIE010000013.1"/>
</dbReference>
<dbReference type="InterPro" id="IPR006175">
    <property type="entry name" value="YjgF/YER057c/UK114"/>
</dbReference>
<dbReference type="Gene3D" id="3.30.1330.40">
    <property type="entry name" value="RutC-like"/>
    <property type="match status" value="1"/>
</dbReference>
<dbReference type="Proteomes" id="UP001067235">
    <property type="component" value="Unassembled WGS sequence"/>
</dbReference>
<reference evidence="2" key="1">
    <citation type="submission" date="2022-12" db="EMBL/GenBank/DDBJ databases">
        <authorList>
            <person name="Krivoruchko A.V."/>
            <person name="Elkin A."/>
        </authorList>
    </citation>
    <scope>NUCLEOTIDE SEQUENCE</scope>
    <source>
        <strain evidence="2">IEGM 1388</strain>
    </source>
</reference>
<organism evidence="2 3">
    <name type="scientific">Gordonia rubripertincta</name>
    <name type="common">Rhodococcus corallinus</name>
    <dbReference type="NCBI Taxonomy" id="36822"/>
    <lineage>
        <taxon>Bacteria</taxon>
        <taxon>Bacillati</taxon>
        <taxon>Actinomycetota</taxon>
        <taxon>Actinomycetes</taxon>
        <taxon>Mycobacteriales</taxon>
        <taxon>Gordoniaceae</taxon>
        <taxon>Gordonia</taxon>
    </lineage>
</organism>
<comment type="caution">
    <text evidence="2">The sequence shown here is derived from an EMBL/GenBank/DDBJ whole genome shotgun (WGS) entry which is preliminary data.</text>
</comment>
<feature type="compositionally biased region" description="Polar residues" evidence="1">
    <location>
        <begin position="1"/>
        <end position="17"/>
    </location>
</feature>
<dbReference type="CDD" id="cd00448">
    <property type="entry name" value="YjgF_YER057c_UK114_family"/>
    <property type="match status" value="1"/>
</dbReference>
<dbReference type="SUPFAM" id="SSF55298">
    <property type="entry name" value="YjgF-like"/>
    <property type="match status" value="1"/>
</dbReference>
<name>A0ABT4N3P4_GORRU</name>
<keyword evidence="3" id="KW-1185">Reference proteome</keyword>
<evidence type="ECO:0000313" key="3">
    <source>
        <dbReference type="Proteomes" id="UP001067235"/>
    </source>
</evidence>
<dbReference type="Pfam" id="PF01042">
    <property type="entry name" value="Ribonuc_L-PSP"/>
    <property type="match status" value="1"/>
</dbReference>
<dbReference type="PANTHER" id="PTHR43857:SF1">
    <property type="entry name" value="YJGH FAMILY PROTEIN"/>
    <property type="match status" value="1"/>
</dbReference>
<evidence type="ECO:0000313" key="2">
    <source>
        <dbReference type="EMBL" id="MCZ4553847.1"/>
    </source>
</evidence>